<feature type="transmembrane region" description="Helical" evidence="2">
    <location>
        <begin position="30"/>
        <end position="53"/>
    </location>
</feature>
<dbReference type="EMBL" id="MW295642">
    <property type="protein sequence ID" value="QQL93537.1"/>
    <property type="molecule type" value="Genomic_DNA"/>
</dbReference>
<feature type="region of interest" description="Disordered" evidence="1">
    <location>
        <begin position="137"/>
        <end position="160"/>
    </location>
</feature>
<keyword evidence="2" id="KW-0812">Transmembrane</keyword>
<keyword evidence="3" id="KW-0496">Mitochondrion</keyword>
<gene>
    <name evidence="3" type="primary">ORF292</name>
</gene>
<dbReference type="GeneID" id="67141269"/>
<geneLocation type="mitochondrion" evidence="3"/>
<protein>
    <submittedName>
        <fullName evidence="3">Uncharacterized protein</fullName>
    </submittedName>
</protein>
<accession>A0A7T7JNS3</accession>
<reference evidence="3" key="1">
    <citation type="submission" date="2020-11" db="EMBL/GenBank/DDBJ databases">
        <authorList>
            <person name="Yuan F."/>
        </authorList>
    </citation>
    <scope>NUCLEOTIDE SEQUENCE</scope>
</reference>
<dbReference type="RefSeq" id="YP_010144810.1">
    <property type="nucleotide sequence ID" value="NC_056991.1"/>
</dbReference>
<name>A0A7T7JNS3_MIRJA</name>
<organism evidence="3">
    <name type="scientific">Mirabilis jalapa</name>
    <name type="common">Garden four-o'clock</name>
    <dbReference type="NCBI Taxonomy" id="3538"/>
    <lineage>
        <taxon>Eukaryota</taxon>
        <taxon>Viridiplantae</taxon>
        <taxon>Streptophyta</taxon>
        <taxon>Embryophyta</taxon>
        <taxon>Tracheophyta</taxon>
        <taxon>Spermatophyta</taxon>
        <taxon>Magnoliopsida</taxon>
        <taxon>eudicotyledons</taxon>
        <taxon>Gunneridae</taxon>
        <taxon>Pentapetalae</taxon>
        <taxon>Caryophyllales</taxon>
        <taxon>Nyctaginaceae</taxon>
        <taxon>Mirabilis</taxon>
    </lineage>
</organism>
<keyword evidence="2" id="KW-0472">Membrane</keyword>
<keyword evidence="2" id="KW-1133">Transmembrane helix</keyword>
<evidence type="ECO:0000256" key="1">
    <source>
        <dbReference type="SAM" id="MobiDB-lite"/>
    </source>
</evidence>
<dbReference type="AlphaFoldDB" id="A0A7T7JNS3"/>
<evidence type="ECO:0000256" key="2">
    <source>
        <dbReference type="SAM" id="Phobius"/>
    </source>
</evidence>
<proteinExistence type="predicted"/>
<evidence type="ECO:0000313" key="3">
    <source>
        <dbReference type="EMBL" id="QQL93537.1"/>
    </source>
</evidence>
<sequence>MSYISGARLVDDKQVKIASSKMDGIGPKNLIISLFLLSTTIIFFSLIWNLLYLEKIVSSQELLIKAVISAGSRELATLFIKCCGAGSSGPLVLIIASLVRILGHAAFSGNFMTDPGSDEAGEGRGFRWTDLFGSCSPSNSEASINQPAPDSPNPGEPAAPIAEVYHPLQEEGQRRRELSDRLSINTIERPLPDSLFQTIIDTQFQTELKIEKALRSDRVVPEDSIFDKRHQIRGFLFYPNGRAFSLETYQDHLNKIENHGTHRSLPYRRLLDAIDRKEFELDFLGLKKRRDW</sequence>
<feature type="compositionally biased region" description="Polar residues" evidence="1">
    <location>
        <begin position="137"/>
        <end position="148"/>
    </location>
</feature>